<accession>A0AAW0RB44</accession>
<sequence>MASIAFPSLAKKATLSDGTTYGYVAVAPADPEKPTFLFLHGYPSSSYDWRHQIKSLPEAGFGVIVPDLLGYGDTDAPTNIEAYRMKAMSQHMAEILDKEGVSRCFAVSHDWGSGLLSRLITYIPNRLHGAVFVSVGYVEPKLVWDIDALLALTRQMFGYETYGYWPWHNSEEAAKDCDQNPASVFSLIYPSDPEDWKKDFAPIDKAREFVQSGRLGPLPPWYDLAEYTTRDRILRMKGYRGPLSWYKAAMRGVNLADEEGIADEDRSYDLPTLLVVSDLDFVTRADMQSQQTMKWARDLRIETMRNCGHWIPLQRPAELHNLLVGFTGKRGEQGK</sequence>
<evidence type="ECO:0000259" key="3">
    <source>
        <dbReference type="Pfam" id="PF00561"/>
    </source>
</evidence>
<feature type="domain" description="AB hydrolase-1" evidence="3">
    <location>
        <begin position="34"/>
        <end position="315"/>
    </location>
</feature>
<dbReference type="EMBL" id="JAQQWP010000001">
    <property type="protein sequence ID" value="KAK8132048.1"/>
    <property type="molecule type" value="Genomic_DNA"/>
</dbReference>
<gene>
    <name evidence="4" type="ORF">PG999_000221</name>
</gene>
<organism evidence="4 5">
    <name type="scientific">Apiospora kogelbergensis</name>
    <dbReference type="NCBI Taxonomy" id="1337665"/>
    <lineage>
        <taxon>Eukaryota</taxon>
        <taxon>Fungi</taxon>
        <taxon>Dikarya</taxon>
        <taxon>Ascomycota</taxon>
        <taxon>Pezizomycotina</taxon>
        <taxon>Sordariomycetes</taxon>
        <taxon>Xylariomycetidae</taxon>
        <taxon>Amphisphaeriales</taxon>
        <taxon>Apiosporaceae</taxon>
        <taxon>Apiospora</taxon>
    </lineage>
</organism>
<dbReference type="PANTHER" id="PTHR43329">
    <property type="entry name" value="EPOXIDE HYDROLASE"/>
    <property type="match status" value="1"/>
</dbReference>
<dbReference type="AlphaFoldDB" id="A0AAW0RB44"/>
<dbReference type="PRINTS" id="PR00412">
    <property type="entry name" value="EPOXHYDRLASE"/>
</dbReference>
<dbReference type="Gene3D" id="3.40.50.1820">
    <property type="entry name" value="alpha/beta hydrolase"/>
    <property type="match status" value="1"/>
</dbReference>
<evidence type="ECO:0000256" key="2">
    <source>
        <dbReference type="ARBA" id="ARBA00038334"/>
    </source>
</evidence>
<proteinExistence type="inferred from homology"/>
<reference evidence="4 5" key="1">
    <citation type="submission" date="2023-01" db="EMBL/GenBank/DDBJ databases">
        <title>Analysis of 21 Apiospora genomes using comparative genomics revels a genus with tremendous synthesis potential of carbohydrate active enzymes and secondary metabolites.</title>
        <authorList>
            <person name="Sorensen T."/>
        </authorList>
    </citation>
    <scope>NUCLEOTIDE SEQUENCE [LARGE SCALE GENOMIC DNA]</scope>
    <source>
        <strain evidence="4 5">CBS 117206</strain>
    </source>
</reference>
<dbReference type="Proteomes" id="UP001392437">
    <property type="component" value="Unassembled WGS sequence"/>
</dbReference>
<name>A0AAW0RB44_9PEZI</name>
<dbReference type="InterPro" id="IPR000073">
    <property type="entry name" value="AB_hydrolase_1"/>
</dbReference>
<dbReference type="InterPro" id="IPR000639">
    <property type="entry name" value="Epox_hydrolase-like"/>
</dbReference>
<evidence type="ECO:0000313" key="4">
    <source>
        <dbReference type="EMBL" id="KAK8132048.1"/>
    </source>
</evidence>
<protein>
    <submittedName>
        <fullName evidence="4">Alpha/beta-hydrolase</fullName>
    </submittedName>
</protein>
<keyword evidence="5" id="KW-1185">Reference proteome</keyword>
<dbReference type="InterPro" id="IPR029058">
    <property type="entry name" value="AB_hydrolase_fold"/>
</dbReference>
<comment type="caution">
    <text evidence="4">The sequence shown here is derived from an EMBL/GenBank/DDBJ whole genome shotgun (WGS) entry which is preliminary data.</text>
</comment>
<dbReference type="Pfam" id="PF00561">
    <property type="entry name" value="Abhydrolase_1"/>
    <property type="match status" value="1"/>
</dbReference>
<evidence type="ECO:0000313" key="5">
    <source>
        <dbReference type="Proteomes" id="UP001392437"/>
    </source>
</evidence>
<dbReference type="GO" id="GO:0016787">
    <property type="term" value="F:hydrolase activity"/>
    <property type="evidence" value="ECO:0007669"/>
    <property type="project" value="UniProtKB-KW"/>
</dbReference>
<dbReference type="SUPFAM" id="SSF53474">
    <property type="entry name" value="alpha/beta-Hydrolases"/>
    <property type="match status" value="1"/>
</dbReference>
<comment type="similarity">
    <text evidence="2">Belongs to the AB hydrolase superfamily. Epoxide hydrolase family.</text>
</comment>
<keyword evidence="1" id="KW-0378">Hydrolase</keyword>
<evidence type="ECO:0000256" key="1">
    <source>
        <dbReference type="ARBA" id="ARBA00022801"/>
    </source>
</evidence>